<evidence type="ECO:0000256" key="1">
    <source>
        <dbReference type="SAM" id="Phobius"/>
    </source>
</evidence>
<evidence type="ECO:0000313" key="3">
    <source>
        <dbReference type="EMBL" id="RAW53359.1"/>
    </source>
</evidence>
<name>A0A329TVP6_9FIRM</name>
<dbReference type="OrthoDB" id="2081110at2"/>
<dbReference type="Proteomes" id="UP000251144">
    <property type="component" value="Unassembled WGS sequence"/>
</dbReference>
<dbReference type="AlphaFoldDB" id="A0A329TVP6"/>
<proteinExistence type="predicted"/>
<gene>
    <name evidence="3" type="ORF">C4N26_11520</name>
</gene>
<evidence type="ECO:0000259" key="2">
    <source>
        <dbReference type="Pfam" id="PF07331"/>
    </source>
</evidence>
<dbReference type="Pfam" id="PF07331">
    <property type="entry name" value="TctB"/>
    <property type="match status" value="1"/>
</dbReference>
<keyword evidence="1" id="KW-0812">Transmembrane</keyword>
<feature type="transmembrane region" description="Helical" evidence="1">
    <location>
        <begin position="20"/>
        <end position="39"/>
    </location>
</feature>
<dbReference type="EMBL" id="PRLB01000012">
    <property type="protein sequence ID" value="RAW53359.1"/>
    <property type="molecule type" value="Genomic_DNA"/>
</dbReference>
<sequence>MRRYREEEPLLNKDKMKTMAFSNLVGSIIFLAIGIWAWFQTDNFPEVANTYVQASTFPRVMIVGMLIFSVVLLIQSIFKLMGTMKPTDPVAVEVGTLNPLKDKGVAAAYLVMLLCVLFAALFKSCGYILCAVVLSMIIMFLIGKRNWVQMVLVSVLVPLLMWLVFYKVLTVNIPLGPLNFLRTLVDMI</sequence>
<feature type="transmembrane region" description="Helical" evidence="1">
    <location>
        <begin position="104"/>
        <end position="120"/>
    </location>
</feature>
<keyword evidence="1" id="KW-1133">Transmembrane helix</keyword>
<keyword evidence="1" id="KW-0472">Membrane</keyword>
<evidence type="ECO:0000313" key="4">
    <source>
        <dbReference type="Proteomes" id="UP000251144"/>
    </source>
</evidence>
<feature type="transmembrane region" description="Helical" evidence="1">
    <location>
        <begin position="150"/>
        <end position="169"/>
    </location>
</feature>
<comment type="caution">
    <text evidence="3">The sequence shown here is derived from an EMBL/GenBank/DDBJ whole genome shotgun (WGS) entry which is preliminary data.</text>
</comment>
<feature type="domain" description="DUF1468" evidence="2">
    <location>
        <begin position="25"/>
        <end position="174"/>
    </location>
</feature>
<accession>A0A329TVP6</accession>
<feature type="transmembrane region" description="Helical" evidence="1">
    <location>
        <begin position="59"/>
        <end position="78"/>
    </location>
</feature>
<organism evidence="3 4">
    <name type="scientific">Faecalibacterium prausnitzii</name>
    <dbReference type="NCBI Taxonomy" id="853"/>
    <lineage>
        <taxon>Bacteria</taxon>
        <taxon>Bacillati</taxon>
        <taxon>Bacillota</taxon>
        <taxon>Clostridia</taxon>
        <taxon>Eubacteriales</taxon>
        <taxon>Oscillospiraceae</taxon>
        <taxon>Faecalibacterium</taxon>
    </lineage>
</organism>
<feature type="transmembrane region" description="Helical" evidence="1">
    <location>
        <begin position="126"/>
        <end position="143"/>
    </location>
</feature>
<reference evidence="3 4" key="1">
    <citation type="submission" date="2018-02" db="EMBL/GenBank/DDBJ databases">
        <title>Complete genome sequencing of Faecalibacterium prausnitzii strains isolated from the human gut.</title>
        <authorList>
            <person name="Fitzgerald B.C."/>
            <person name="Shkoporov A.N."/>
            <person name="Ross P.R."/>
            <person name="Hill C."/>
        </authorList>
    </citation>
    <scope>NUCLEOTIDE SEQUENCE [LARGE SCALE GENOMIC DNA]</scope>
    <source>
        <strain evidence="3 4">APC942/32-1</strain>
    </source>
</reference>
<dbReference type="InterPro" id="IPR009936">
    <property type="entry name" value="DUF1468"/>
</dbReference>
<protein>
    <recommendedName>
        <fullName evidence="2">DUF1468 domain-containing protein</fullName>
    </recommendedName>
</protein>